<evidence type="ECO:0000313" key="2">
    <source>
        <dbReference type="Proteomes" id="UP000008024"/>
    </source>
</evidence>
<dbReference type="OrthoDB" id="28826at10239"/>
<dbReference type="EMBL" id="JQ340774">
    <property type="protein sequence ID" value="AFB84066.1"/>
    <property type="molecule type" value="Genomic_DNA"/>
</dbReference>
<accession>H6WYL1</accession>
<dbReference type="Proteomes" id="UP000008024">
    <property type="component" value="Segment"/>
</dbReference>
<organism evidence="1 2">
    <name type="scientific">Hafnia phage Enc34</name>
    <dbReference type="NCBI Taxonomy" id="1150990"/>
    <lineage>
        <taxon>Viruses</taxon>
        <taxon>Duplodnaviria</taxon>
        <taxon>Heunggongvirae</taxon>
        <taxon>Uroviricota</taxon>
        <taxon>Caudoviricetes</taxon>
        <taxon>Casjensviridae</taxon>
        <taxon>Enchivirus</taxon>
        <taxon>Enchivirus Enc34</taxon>
    </lineage>
</organism>
<dbReference type="RefSeq" id="YP_007007054.1">
    <property type="nucleotide sequence ID" value="NC_019524.2"/>
</dbReference>
<sequence length="97" mass="11011">MGTGNHVFIRYTTPRGKTKIQEIESFCFDGMRTWYQVGSARAGTQGELKCLMCNSNNWTENGRTINEYECAGCGYFVKVEPKNNQEGGKCTNHCTRR</sequence>
<protein>
    <submittedName>
        <fullName evidence="1">Uncharacterized protein</fullName>
    </submittedName>
</protein>
<dbReference type="GeneID" id="14014047"/>
<dbReference type="KEGG" id="vg:14014047"/>
<evidence type="ECO:0000313" key="1">
    <source>
        <dbReference type="EMBL" id="AFB84066.1"/>
    </source>
</evidence>
<keyword evidence="2" id="KW-1185">Reference proteome</keyword>
<name>H6WYL1_9CAUD</name>
<proteinExistence type="predicted"/>
<reference evidence="1 2" key="1">
    <citation type="journal article" date="2012" name="J. Virol.">
        <title>Complete Genome Sequence of the Enterobacter cancerogenus Bacteriophage Enc34.</title>
        <authorList>
            <person name="Kazaks A."/>
            <person name="Dislers A."/>
            <person name="Lipowsky G."/>
            <person name="Nikolajeva V."/>
            <person name="Tars K."/>
        </authorList>
    </citation>
    <scope>NUCLEOTIDE SEQUENCE [LARGE SCALE GENOMIC DNA]</scope>
</reference>